<dbReference type="InterPro" id="IPR023834">
    <property type="entry name" value="T7SS_pept_S8A_mycosin"/>
</dbReference>
<dbReference type="PANTHER" id="PTHR43806:SF11">
    <property type="entry name" value="CEREVISIN-RELATED"/>
    <property type="match status" value="1"/>
</dbReference>
<keyword evidence="12" id="KW-0732">Signal</keyword>
<dbReference type="InterPro" id="IPR036852">
    <property type="entry name" value="Peptidase_S8/S53_dom_sf"/>
</dbReference>
<dbReference type="InterPro" id="IPR000209">
    <property type="entry name" value="Peptidase_S8/S53_dom"/>
</dbReference>
<name>A0ABP4YFR9_9ACTN</name>
<evidence type="ECO:0000256" key="11">
    <source>
        <dbReference type="SAM" id="Phobius"/>
    </source>
</evidence>
<keyword evidence="5 11" id="KW-0812">Transmembrane</keyword>
<evidence type="ECO:0000256" key="8">
    <source>
        <dbReference type="ARBA" id="ARBA00022989"/>
    </source>
</evidence>
<evidence type="ECO:0000256" key="12">
    <source>
        <dbReference type="SAM" id="SignalP"/>
    </source>
</evidence>
<evidence type="ECO:0000313" key="15">
    <source>
        <dbReference type="Proteomes" id="UP001500218"/>
    </source>
</evidence>
<keyword evidence="15" id="KW-1185">Reference proteome</keyword>
<evidence type="ECO:0000256" key="10">
    <source>
        <dbReference type="PROSITE-ProRule" id="PRU01240"/>
    </source>
</evidence>
<keyword evidence="7 10" id="KW-0720">Serine protease</keyword>
<dbReference type="PRINTS" id="PR00723">
    <property type="entry name" value="SUBTILISIN"/>
</dbReference>
<evidence type="ECO:0000256" key="9">
    <source>
        <dbReference type="ARBA" id="ARBA00023136"/>
    </source>
</evidence>
<evidence type="ECO:0000313" key="14">
    <source>
        <dbReference type="EMBL" id="GAA1808521.1"/>
    </source>
</evidence>
<evidence type="ECO:0000256" key="6">
    <source>
        <dbReference type="ARBA" id="ARBA00022801"/>
    </source>
</evidence>
<dbReference type="GO" id="GO:0006508">
    <property type="term" value="P:proteolysis"/>
    <property type="evidence" value="ECO:0007669"/>
    <property type="project" value="UniProtKB-KW"/>
</dbReference>
<dbReference type="EMBL" id="BAAALT010000093">
    <property type="protein sequence ID" value="GAA1808521.1"/>
    <property type="molecule type" value="Genomic_DNA"/>
</dbReference>
<dbReference type="InterPro" id="IPR015500">
    <property type="entry name" value="Peptidase_S8_subtilisin-rel"/>
</dbReference>
<reference evidence="15" key="1">
    <citation type="journal article" date="2019" name="Int. J. Syst. Evol. Microbiol.">
        <title>The Global Catalogue of Microorganisms (GCM) 10K type strain sequencing project: providing services to taxonomists for standard genome sequencing and annotation.</title>
        <authorList>
            <consortium name="The Broad Institute Genomics Platform"/>
            <consortium name="The Broad Institute Genome Sequencing Center for Infectious Disease"/>
            <person name="Wu L."/>
            <person name="Ma J."/>
        </authorList>
    </citation>
    <scope>NUCLEOTIDE SEQUENCE [LARGE SCALE GENOMIC DNA]</scope>
    <source>
        <strain evidence="15">JCM 13250</strain>
    </source>
</reference>
<feature type="transmembrane region" description="Helical" evidence="11">
    <location>
        <begin position="326"/>
        <end position="348"/>
    </location>
</feature>
<keyword evidence="9 11" id="KW-0472">Membrane</keyword>
<keyword evidence="4 10" id="KW-0645">Protease</keyword>
<dbReference type="InterPro" id="IPR023827">
    <property type="entry name" value="Peptidase_S8_Asp-AS"/>
</dbReference>
<accession>A0ABP4YFR9</accession>
<protein>
    <submittedName>
        <fullName evidence="14">Type VII secretion-associated serine protease mycosin</fullName>
    </submittedName>
</protein>
<dbReference type="NCBIfam" id="TIGR03921">
    <property type="entry name" value="T7SS_mycosin"/>
    <property type="match status" value="1"/>
</dbReference>
<gene>
    <name evidence="14" type="primary">mycP_3</name>
    <name evidence="14" type="ORF">GCM10009682_32890</name>
</gene>
<dbReference type="Proteomes" id="UP001500218">
    <property type="component" value="Unassembled WGS sequence"/>
</dbReference>
<comment type="caution">
    <text evidence="14">The sequence shown here is derived from an EMBL/GenBank/DDBJ whole genome shotgun (WGS) entry which is preliminary data.</text>
</comment>
<dbReference type="PROSITE" id="PS00136">
    <property type="entry name" value="SUBTILASE_ASP"/>
    <property type="match status" value="1"/>
</dbReference>
<dbReference type="PANTHER" id="PTHR43806">
    <property type="entry name" value="PEPTIDASE S8"/>
    <property type="match status" value="1"/>
</dbReference>
<evidence type="ECO:0000256" key="7">
    <source>
        <dbReference type="ARBA" id="ARBA00022825"/>
    </source>
</evidence>
<feature type="signal peptide" evidence="12">
    <location>
        <begin position="1"/>
        <end position="29"/>
    </location>
</feature>
<feature type="active site" description="Charge relay system" evidence="10">
    <location>
        <position position="63"/>
    </location>
</feature>
<evidence type="ECO:0000256" key="3">
    <source>
        <dbReference type="ARBA" id="ARBA00022475"/>
    </source>
</evidence>
<evidence type="ECO:0000256" key="4">
    <source>
        <dbReference type="ARBA" id="ARBA00022670"/>
    </source>
</evidence>
<evidence type="ECO:0000256" key="1">
    <source>
        <dbReference type="ARBA" id="ARBA00004162"/>
    </source>
</evidence>
<dbReference type="Pfam" id="PF00082">
    <property type="entry name" value="Peptidase_S8"/>
    <property type="match status" value="1"/>
</dbReference>
<comment type="similarity">
    <text evidence="2 10">Belongs to the peptidase S8 family.</text>
</comment>
<feature type="chain" id="PRO_5046891081" evidence="12">
    <location>
        <begin position="30"/>
        <end position="354"/>
    </location>
</feature>
<feature type="active site" description="Charge relay system" evidence="10">
    <location>
        <position position="96"/>
    </location>
</feature>
<evidence type="ECO:0000256" key="5">
    <source>
        <dbReference type="ARBA" id="ARBA00022692"/>
    </source>
</evidence>
<proteinExistence type="inferred from homology"/>
<keyword evidence="8 11" id="KW-1133">Transmembrane helix</keyword>
<feature type="active site" description="Charge relay system" evidence="10">
    <location>
        <position position="245"/>
    </location>
</feature>
<sequence length="354" mass="35846">MNFPICRRAAATLVATLVGLGSLTNPAAAADWITDGQWYVDFLKLHEVHKITKGGGVTVAVIDTGVGHHSDLSGRVLPGVDFVEKGGDGRIDVLGHGTGMAGLIAGHGRVLGVAPEADILPVTVTVERSADGRAMTDGIDWAVAHGAKVINISLGGNDFSGLKDAIDRAIAADVLVVAGAGNRDQGLTVGYPGAYPEVLTVGGVDANGNHSTISVDGYQLDISAPSDRISSTGPRGTYRLGTGTSDATALVSGAAALVRAKYPELSAAEVVHRLTATATDKGPPGRDDKYGYGVLDVVRALTADVPPETTAPPAQPPGSGDGPSPVVIVLATVGGVALIAIIVGVALARRRDKG</sequence>
<comment type="subcellular location">
    <subcellularLocation>
        <location evidence="1">Cell membrane</location>
        <topology evidence="1">Single-pass membrane protein</topology>
    </subcellularLocation>
</comment>
<keyword evidence="6 10" id="KW-0378">Hydrolase</keyword>
<evidence type="ECO:0000256" key="2">
    <source>
        <dbReference type="ARBA" id="ARBA00011073"/>
    </source>
</evidence>
<dbReference type="InterPro" id="IPR050131">
    <property type="entry name" value="Peptidase_S8_subtilisin-like"/>
</dbReference>
<dbReference type="Gene3D" id="3.40.50.200">
    <property type="entry name" value="Peptidase S8/S53 domain"/>
    <property type="match status" value="1"/>
</dbReference>
<dbReference type="GO" id="GO:0008233">
    <property type="term" value="F:peptidase activity"/>
    <property type="evidence" value="ECO:0007669"/>
    <property type="project" value="UniProtKB-KW"/>
</dbReference>
<dbReference type="PROSITE" id="PS51892">
    <property type="entry name" value="SUBTILASE"/>
    <property type="match status" value="1"/>
</dbReference>
<organism evidence="14 15">
    <name type="scientific">Luedemannella flava</name>
    <dbReference type="NCBI Taxonomy" id="349316"/>
    <lineage>
        <taxon>Bacteria</taxon>
        <taxon>Bacillati</taxon>
        <taxon>Actinomycetota</taxon>
        <taxon>Actinomycetes</taxon>
        <taxon>Micromonosporales</taxon>
        <taxon>Micromonosporaceae</taxon>
        <taxon>Luedemannella</taxon>
    </lineage>
</organism>
<feature type="domain" description="Peptidase S8/S53" evidence="13">
    <location>
        <begin position="54"/>
        <end position="293"/>
    </location>
</feature>
<evidence type="ECO:0000259" key="13">
    <source>
        <dbReference type="Pfam" id="PF00082"/>
    </source>
</evidence>
<keyword evidence="3" id="KW-1003">Cell membrane</keyword>
<dbReference type="SUPFAM" id="SSF52743">
    <property type="entry name" value="Subtilisin-like"/>
    <property type="match status" value="1"/>
</dbReference>